<evidence type="ECO:0000313" key="7">
    <source>
        <dbReference type="Proteomes" id="UP001050975"/>
    </source>
</evidence>
<comment type="caution">
    <text evidence="6">The sequence shown here is derived from an EMBL/GenBank/DDBJ whole genome shotgun (WGS) entry which is preliminary data.</text>
</comment>
<keyword evidence="7" id="KW-1185">Reference proteome</keyword>
<dbReference type="InterPro" id="IPR018485">
    <property type="entry name" value="FGGY_C"/>
</dbReference>
<dbReference type="CDD" id="cd07783">
    <property type="entry name" value="ASKHA_NBD_FGGY_SePSK_AtXK1-like"/>
    <property type="match status" value="1"/>
</dbReference>
<dbReference type="GO" id="GO:0005829">
    <property type="term" value="C:cytosol"/>
    <property type="evidence" value="ECO:0007669"/>
    <property type="project" value="TreeGrafter"/>
</dbReference>
<dbReference type="InterPro" id="IPR018484">
    <property type="entry name" value="FGGY_N"/>
</dbReference>
<dbReference type="SUPFAM" id="SSF53067">
    <property type="entry name" value="Actin-like ATPase domain"/>
    <property type="match status" value="2"/>
</dbReference>
<comment type="similarity">
    <text evidence="1">Belongs to the FGGY kinase family.</text>
</comment>
<accession>A0AAV3XF08</accession>
<feature type="domain" description="Carbohydrate kinase FGGY C-terminal" evidence="5">
    <location>
        <begin position="300"/>
        <end position="449"/>
    </location>
</feature>
<dbReference type="RefSeq" id="WP_226585830.1">
    <property type="nucleotide sequence ID" value="NZ_BLAY01000081.1"/>
</dbReference>
<reference evidence="6" key="1">
    <citation type="submission" date="2019-10" db="EMBL/GenBank/DDBJ databases">
        <title>Draft genome sequece of Microseira wollei NIES-4236.</title>
        <authorList>
            <person name="Yamaguchi H."/>
            <person name="Suzuki S."/>
            <person name="Kawachi M."/>
        </authorList>
    </citation>
    <scope>NUCLEOTIDE SEQUENCE</scope>
    <source>
        <strain evidence="6">NIES-4236</strain>
    </source>
</reference>
<organism evidence="6 7">
    <name type="scientific">Microseira wollei NIES-4236</name>
    <dbReference type="NCBI Taxonomy" id="2530354"/>
    <lineage>
        <taxon>Bacteria</taxon>
        <taxon>Bacillati</taxon>
        <taxon>Cyanobacteriota</taxon>
        <taxon>Cyanophyceae</taxon>
        <taxon>Oscillatoriophycideae</taxon>
        <taxon>Aerosakkonematales</taxon>
        <taxon>Aerosakkonemataceae</taxon>
        <taxon>Microseira</taxon>
    </lineage>
</organism>
<dbReference type="GO" id="GO:0005997">
    <property type="term" value="P:xylulose metabolic process"/>
    <property type="evidence" value="ECO:0007669"/>
    <property type="project" value="TreeGrafter"/>
</dbReference>
<dbReference type="Proteomes" id="UP001050975">
    <property type="component" value="Unassembled WGS sequence"/>
</dbReference>
<dbReference type="Pfam" id="PF02782">
    <property type="entry name" value="FGGY_C"/>
    <property type="match status" value="1"/>
</dbReference>
<protein>
    <submittedName>
        <fullName evidence="6">Carbohydrate kinase, FGGY</fullName>
    </submittedName>
</protein>
<keyword evidence="2" id="KW-0808">Transferase</keyword>
<evidence type="ECO:0000313" key="6">
    <source>
        <dbReference type="EMBL" id="GET40063.1"/>
    </source>
</evidence>
<dbReference type="InterPro" id="IPR043129">
    <property type="entry name" value="ATPase_NBD"/>
</dbReference>
<evidence type="ECO:0000256" key="1">
    <source>
        <dbReference type="ARBA" id="ARBA00009156"/>
    </source>
</evidence>
<evidence type="ECO:0000256" key="2">
    <source>
        <dbReference type="ARBA" id="ARBA00022679"/>
    </source>
</evidence>
<dbReference type="AlphaFoldDB" id="A0AAV3XF08"/>
<gene>
    <name evidence="6" type="ORF">MiSe_48710</name>
</gene>
<name>A0AAV3XF08_9CYAN</name>
<evidence type="ECO:0000256" key="3">
    <source>
        <dbReference type="ARBA" id="ARBA00022777"/>
    </source>
</evidence>
<keyword evidence="3 6" id="KW-0418">Kinase</keyword>
<dbReference type="PANTHER" id="PTHR10196">
    <property type="entry name" value="SUGAR KINASE"/>
    <property type="match status" value="1"/>
</dbReference>
<evidence type="ECO:0000259" key="4">
    <source>
        <dbReference type="Pfam" id="PF00370"/>
    </source>
</evidence>
<dbReference type="GO" id="GO:0004856">
    <property type="term" value="F:D-xylulokinase activity"/>
    <property type="evidence" value="ECO:0007669"/>
    <property type="project" value="TreeGrafter"/>
</dbReference>
<dbReference type="Gene3D" id="3.30.420.40">
    <property type="match status" value="2"/>
</dbReference>
<dbReference type="Pfam" id="PF00370">
    <property type="entry name" value="FGGY_N"/>
    <property type="match status" value="1"/>
</dbReference>
<proteinExistence type="inferred from homology"/>
<dbReference type="PANTHER" id="PTHR10196:SF80">
    <property type="entry name" value="D-RIBULOSE KINASE"/>
    <property type="match status" value="1"/>
</dbReference>
<sequence>MNFYLGIDFGTSGARAIVIDSEGIIQAEAQYPFEQPNHTIIWQNALFTLLEQIPQEIRGEIKAIALNGTSATVLLCDNFGNPISEPLMYNDGRGIEVIEKVRAIAPPNHTVISATSSLAKLFWLIQNADNIQNCYFLHQADWLAFLLHGRLGISDYHNALKLGYDVENLCYPDWLENLPVRHLLPQVLAPGVPVGEVRAEIATRFNLRRDCIVCTGTTDSIAAFLASGANSPGEAVTSLGSTLVLKLLSRTRVDDSRYGIYSHRLPSQAIPLPSPFKRGKPEDALPLVSGGHLPPQGIGGQGGIDLWLVGGASNTGGAVLKQFFTNAELENLSSQIDAEKECLLDYYPLVKAGDRFPINDPNLPPRLEPRPENPVEFLHGLLESIARIEARGYQLLTQFGATPLTRVYTAGGGAKNPTWQKIRQRHLQVSILRPIHTEAAYGTALLAMPAINRSER</sequence>
<evidence type="ECO:0000259" key="5">
    <source>
        <dbReference type="Pfam" id="PF02782"/>
    </source>
</evidence>
<dbReference type="EMBL" id="BLAY01000081">
    <property type="protein sequence ID" value="GET40063.1"/>
    <property type="molecule type" value="Genomic_DNA"/>
</dbReference>
<dbReference type="GO" id="GO:0019150">
    <property type="term" value="F:D-ribulokinase activity"/>
    <property type="evidence" value="ECO:0007669"/>
    <property type="project" value="TreeGrafter"/>
</dbReference>
<feature type="domain" description="Carbohydrate kinase FGGY N-terminal" evidence="4">
    <location>
        <begin position="4"/>
        <end position="225"/>
    </location>
</feature>